<feature type="compositionally biased region" description="Basic and acidic residues" evidence="1">
    <location>
        <begin position="401"/>
        <end position="411"/>
    </location>
</feature>
<feature type="compositionally biased region" description="Polar residues" evidence="1">
    <location>
        <begin position="296"/>
        <end position="309"/>
    </location>
</feature>
<reference evidence="2" key="2">
    <citation type="submission" date="2021-03" db="UniProtKB">
        <authorList>
            <consortium name="EnsemblPlants"/>
        </authorList>
    </citation>
    <scope>IDENTIFICATION</scope>
</reference>
<feature type="compositionally biased region" description="Basic and acidic residues" evidence="1">
    <location>
        <begin position="237"/>
        <end position="250"/>
    </location>
</feature>
<dbReference type="PANTHER" id="PTHR31780">
    <property type="entry name" value="STRESS RESPONSE PROTEIN NST1-RELATED"/>
    <property type="match status" value="1"/>
</dbReference>
<evidence type="ECO:0000313" key="3">
    <source>
        <dbReference type="Proteomes" id="UP000596660"/>
    </source>
</evidence>
<feature type="region of interest" description="Disordered" evidence="1">
    <location>
        <begin position="262"/>
        <end position="476"/>
    </location>
</feature>
<dbReference type="CDD" id="cd22249">
    <property type="entry name" value="UDM1_RNF168_RNF169-like"/>
    <property type="match status" value="1"/>
</dbReference>
<feature type="region of interest" description="Disordered" evidence="1">
    <location>
        <begin position="769"/>
        <end position="792"/>
    </location>
</feature>
<feature type="region of interest" description="Disordered" evidence="1">
    <location>
        <begin position="582"/>
        <end position="602"/>
    </location>
</feature>
<feature type="region of interest" description="Disordered" evidence="1">
    <location>
        <begin position="536"/>
        <end position="562"/>
    </location>
</feature>
<feature type="compositionally biased region" description="Polar residues" evidence="1">
    <location>
        <begin position="155"/>
        <end position="171"/>
    </location>
</feature>
<feature type="compositionally biased region" description="Basic and acidic residues" evidence="1">
    <location>
        <begin position="1448"/>
        <end position="1458"/>
    </location>
</feature>
<feature type="compositionally biased region" description="Basic and acidic residues" evidence="1">
    <location>
        <begin position="1467"/>
        <end position="1480"/>
    </location>
</feature>
<feature type="compositionally biased region" description="Low complexity" evidence="1">
    <location>
        <begin position="44"/>
        <end position="54"/>
    </location>
</feature>
<organism evidence="2 3">
    <name type="scientific">Chenopodium quinoa</name>
    <name type="common">Quinoa</name>
    <dbReference type="NCBI Taxonomy" id="63459"/>
    <lineage>
        <taxon>Eukaryota</taxon>
        <taxon>Viridiplantae</taxon>
        <taxon>Streptophyta</taxon>
        <taxon>Embryophyta</taxon>
        <taxon>Tracheophyta</taxon>
        <taxon>Spermatophyta</taxon>
        <taxon>Magnoliopsida</taxon>
        <taxon>eudicotyledons</taxon>
        <taxon>Gunneridae</taxon>
        <taxon>Pentapetalae</taxon>
        <taxon>Caryophyllales</taxon>
        <taxon>Chenopodiaceae</taxon>
        <taxon>Chenopodioideae</taxon>
        <taxon>Atripliceae</taxon>
        <taxon>Chenopodium</taxon>
    </lineage>
</organism>
<feature type="compositionally biased region" description="Polar residues" evidence="1">
    <location>
        <begin position="412"/>
        <end position="447"/>
    </location>
</feature>
<feature type="region of interest" description="Disordered" evidence="1">
    <location>
        <begin position="1549"/>
        <end position="1631"/>
    </location>
</feature>
<proteinExistence type="predicted"/>
<name>A0A803KXW5_CHEQI</name>
<dbReference type="OMA" id="HFPCFEM"/>
<dbReference type="Proteomes" id="UP000596660">
    <property type="component" value="Unplaced"/>
</dbReference>
<feature type="region of interest" description="Disordered" evidence="1">
    <location>
        <begin position="1885"/>
        <end position="1904"/>
    </location>
</feature>
<feature type="region of interest" description="Disordered" evidence="1">
    <location>
        <begin position="712"/>
        <end position="736"/>
    </location>
</feature>
<dbReference type="Gramene" id="AUR62003874-RA">
    <property type="protein sequence ID" value="AUR62003874-RA:cds"/>
    <property type="gene ID" value="AUR62003874"/>
</dbReference>
<feature type="region of interest" description="Disordered" evidence="1">
    <location>
        <begin position="2064"/>
        <end position="2106"/>
    </location>
</feature>
<feature type="compositionally biased region" description="Low complexity" evidence="1">
    <location>
        <begin position="1890"/>
        <end position="1903"/>
    </location>
</feature>
<accession>A0A803KXW5</accession>
<dbReference type="PANTHER" id="PTHR31780:SF10">
    <property type="entry name" value="LD36051P"/>
    <property type="match status" value="1"/>
</dbReference>
<feature type="compositionally biased region" description="Basic and acidic residues" evidence="1">
    <location>
        <begin position="1560"/>
        <end position="1582"/>
    </location>
</feature>
<feature type="compositionally biased region" description="Gly residues" evidence="1">
    <location>
        <begin position="32"/>
        <end position="43"/>
    </location>
</feature>
<feature type="compositionally biased region" description="Polar residues" evidence="1">
    <location>
        <begin position="906"/>
        <end position="925"/>
    </location>
</feature>
<feature type="compositionally biased region" description="Basic and acidic residues" evidence="1">
    <location>
        <begin position="194"/>
        <end position="214"/>
    </location>
</feature>
<feature type="region of interest" description="Disordered" evidence="1">
    <location>
        <begin position="2141"/>
        <end position="2230"/>
    </location>
</feature>
<feature type="compositionally biased region" description="Basic and acidic residues" evidence="1">
    <location>
        <begin position="279"/>
        <end position="289"/>
    </location>
</feature>
<feature type="compositionally biased region" description="Basic and acidic residues" evidence="1">
    <location>
        <begin position="451"/>
        <end position="465"/>
    </location>
</feature>
<dbReference type="EnsemblPlants" id="AUR62003874-RA">
    <property type="protein sequence ID" value="AUR62003874-RA:cds"/>
    <property type="gene ID" value="AUR62003874"/>
</dbReference>
<feature type="region of interest" description="Disordered" evidence="1">
    <location>
        <begin position="137"/>
        <end position="250"/>
    </location>
</feature>
<feature type="compositionally biased region" description="Polar residues" evidence="1">
    <location>
        <begin position="1307"/>
        <end position="1321"/>
    </location>
</feature>
<feature type="compositionally biased region" description="Polar residues" evidence="1">
    <location>
        <begin position="1358"/>
        <end position="1374"/>
    </location>
</feature>
<protein>
    <submittedName>
        <fullName evidence="2">Uncharacterized protein</fullName>
    </submittedName>
</protein>
<feature type="compositionally biased region" description="Low complexity" evidence="1">
    <location>
        <begin position="926"/>
        <end position="935"/>
    </location>
</feature>
<feature type="compositionally biased region" description="Basic and acidic residues" evidence="1">
    <location>
        <begin position="310"/>
        <end position="330"/>
    </location>
</feature>
<feature type="compositionally biased region" description="Polar residues" evidence="1">
    <location>
        <begin position="1481"/>
        <end position="1492"/>
    </location>
</feature>
<feature type="compositionally biased region" description="Basic and acidic residues" evidence="1">
    <location>
        <begin position="1423"/>
        <end position="1433"/>
    </location>
</feature>
<feature type="compositionally biased region" description="Polar residues" evidence="1">
    <location>
        <begin position="2173"/>
        <end position="2193"/>
    </location>
</feature>
<feature type="region of interest" description="Disordered" evidence="1">
    <location>
        <begin position="905"/>
        <end position="949"/>
    </location>
</feature>
<feature type="region of interest" description="Disordered" evidence="1">
    <location>
        <begin position="1"/>
        <end position="101"/>
    </location>
</feature>
<feature type="compositionally biased region" description="Polar residues" evidence="1">
    <location>
        <begin position="391"/>
        <end position="400"/>
    </location>
</feature>
<feature type="compositionally biased region" description="Polar residues" evidence="1">
    <location>
        <begin position="2091"/>
        <end position="2106"/>
    </location>
</feature>
<feature type="region of interest" description="Disordered" evidence="1">
    <location>
        <begin position="833"/>
        <end position="874"/>
    </location>
</feature>
<feature type="compositionally biased region" description="Polar residues" evidence="1">
    <location>
        <begin position="1620"/>
        <end position="1631"/>
    </location>
</feature>
<evidence type="ECO:0000256" key="1">
    <source>
        <dbReference type="SAM" id="MobiDB-lite"/>
    </source>
</evidence>
<sequence>SSHKVGTKLSVPPPLNLPSLRREHEKFDSLGSGSGTAGGGAAGSGARPSSSGMGWSKPSAIVGTEREGVGDRPLSSEGVNHGVQSVDGVNRGGVSTAYMPPSARTDVSVTMMSAVEKANVLKGEDFPSLKATLSAANVPSQKLKDSAHQKHRQGMSEQPTGEQRESLNLNSHVDMRPQVQSSHHSAGNGLGVNNREDRSSANFRSQEKGRKQDDYFPGPLPLVRLSPRSDWADDERDTSHGLTERSRDLGFARTEAYWDRDFDLPRSSLPPHKPAQNLFDRRGQRDNDVGKGLPNEVSNADSFNKNSRVPSREGHEGQSWRTPVSRDRFGSQEVINDRNNFGARPASVNREANKDNKYFPPQQGGNIRDEYNVGQTANRDYVAGRRDHGRQQWNSSSDLNNGRKPERDTRDSYANNSNRYKSEVQSNMGLRSSFSSGNKGLSGSDHIQNFVRDKRSTSRNEKPYVEDPFSGFDEQDPFPGVLGAVKRKKDANKPLNFHDPVRESFEAELERVQQIQEQERQRIIEEQERALEMARREEEERQRVAREQEEHQRRLVEEAREAAWRSEQERLESIRRAEEQRIAREDEKQRMMMEEDRRKQAAKQKLLELEERIARRQAETAKVNSSAAVPDEMMPVVAKDRDVRADDFSCWEDGERMVERITNSASSDSSLSRPFDMGSRAVAARESSFAFTDRGKPFNSWRRDMFENGNSSSFFSADPENGHQSPRRDVSVGGKSFPRKDLYGGQGYMPTRGYYRGGIPEPLMDDFPHPRGQRWNISGDGDPYGRNMDLEADFPDNVADRFDLGWGQGRGRGNSPFPDRFYQNSDLDDLCNYGRSRYPARQPRVLPPPSLPSVHRTSFRGESEHPESSAYEDGNIQLNQASRSESAGVSYQDAHKEHSEILDVAEQSSINGEQELNRSTTPGRDSQSSLSVSSPPSSPTHLSHDDLDESRESLAVHCRAESQDITLSENEDLLSKAKMVKGNTIASASSVSVGDDEEWTIDNNEELPEQEEYDEDVGYHEEDVHEGDDENVELNHEFEDMHLEGKDSPHTDNMVLGFDQGVEVGIPNEDYDKSPKIDESLYRGAQVAVSILEQKESVDGSCVIVQESEKNLEPTNVSMSLDSLNTGVSTSGTVLSAQQSVSSPVMTNSLSSNQTLPGVAATKGPADLPVKLQFGLFSGPSLIPSPVPAIQIGSIQMPLQLHPQMGPSLTHMHAPQPPLFQFGQLRYPPPMSQGILPLAPQSMSFVQPNFTPSYTTSQVPGGPPAAKPVQDSSHSSVKSHQVQLPYLLNAHQGSDFKELVTPGSGTNVSLCQNQENSSSMGQIRPDLGQQADNLGHPCNLGRNPKPLLNNRASESRFGPSSSHSAVNVKDSSGPSAQGQFSGGRGRRFAFTARHPGPRSSSSANEASRSDINGFQRKPRRGPQRFEFRVRQPAEGKQSSVLPSSFAGPDDKLNSDGKSTETQPKSGFKKELRSDKPKQTVDSEISGSDQIHVSGSGIEEDKAALKEAAATSGLDTSHRAEGSLKRNIGSEDDVDAPLQSGIVRVFKQPGIEAPSDEDDFIEVRSKRQMLNDRREQREKDFKAKSNNMKKAQQKSRPAAQGSQPLAPIGTPPIGSDCQIEGKSQTVKPPKTNSYANNGQTIGSDAPDVTFDSQGKAVDGVQSPIGSWGSPSITQPVMALTQTQLEEAMKPAHFDTHVISIGDCGSSVNDTGLSSSSVLAKDNTFSSVTSPINSLLAGEKIQFGAVTSPTILPPSTRVSHNVRPPASLPMNVQRPQIVGNGIGSCSTTISDPKSFGGADMNRITTGMSGDQNAVSQSKGDETLSVSLPVDLSVETPPISIWPPLPSPHSSSSHMLSPFPGGPTSHFPYYDMNPMMRGPVFAFGPHEESAALQPQPQKSSVSSSGPLGTWQQCHTGVDSFYGPPAGFTAPFISPPGSIPGVQGPPHMVVYNHFAPVGQFGQVGLSYMGTTYIPSGKQPDWKHNSSPALVGSEGEMNNTNLVPVQRSAHNVSAQAQHLAPGSPLLSMASPLAMFEVSPFQSSSPDVSVHPRWSHIQSSPIHTIPQSMALQQQAEGAMPSQSSHASADHHSLNASGFSKTQTSSSLEDGRSFSMSTNAAATQFPNELGLVNPPVSIGSEALALHMGSSSRSGDSVKVDACAEGSGSQRNPHVAASAPNKAQAQMSKQKHPSAQQQYNHYQRGGGQKNSSGAEWSNRKMGFHGRNHSSGGERGFPPTKVKQIYVAKQNNTSATGTGTAQ</sequence>
<keyword evidence="3" id="KW-1185">Reference proteome</keyword>
<evidence type="ECO:0000313" key="2">
    <source>
        <dbReference type="EnsemblPlants" id="AUR62003874-RA:cds"/>
    </source>
</evidence>
<feature type="region of interest" description="Disordered" evidence="1">
    <location>
        <begin position="1307"/>
        <end position="1535"/>
    </location>
</feature>
<dbReference type="InterPro" id="IPR051195">
    <property type="entry name" value="Fungal_stress_NST1"/>
</dbReference>
<reference evidence="2" key="1">
    <citation type="journal article" date="2017" name="Nature">
        <title>The genome of Chenopodium quinoa.</title>
        <authorList>
            <person name="Jarvis D.E."/>
            <person name="Ho Y.S."/>
            <person name="Lightfoot D.J."/>
            <person name="Schmoeckel S.M."/>
            <person name="Li B."/>
            <person name="Borm T.J.A."/>
            <person name="Ohyanagi H."/>
            <person name="Mineta K."/>
            <person name="Michell C.T."/>
            <person name="Saber N."/>
            <person name="Kharbatia N.M."/>
            <person name="Rupper R.R."/>
            <person name="Sharp A.R."/>
            <person name="Dally N."/>
            <person name="Boughton B.A."/>
            <person name="Woo Y.H."/>
            <person name="Gao G."/>
            <person name="Schijlen E.G.W.M."/>
            <person name="Guo X."/>
            <person name="Momin A.A."/>
            <person name="Negrao S."/>
            <person name="Al-Babili S."/>
            <person name="Gehring C."/>
            <person name="Roessner U."/>
            <person name="Jung C."/>
            <person name="Murphy K."/>
            <person name="Arold S.T."/>
            <person name="Gojobori T."/>
            <person name="van der Linden C.G."/>
            <person name="van Loo E.N."/>
            <person name="Jellen E.N."/>
            <person name="Maughan P.J."/>
            <person name="Tester M."/>
        </authorList>
    </citation>
    <scope>NUCLEOTIDE SEQUENCE [LARGE SCALE GENOMIC DNA]</scope>
    <source>
        <strain evidence="2">cv. PI 614886</strain>
    </source>
</reference>